<gene>
    <name evidence="1" type="ORF">Naga_100833g3</name>
</gene>
<protein>
    <submittedName>
        <fullName evidence="1">Uncharacterized protein</fullName>
    </submittedName>
</protein>
<comment type="caution">
    <text evidence="1">The sequence shown here is derived from an EMBL/GenBank/DDBJ whole genome shotgun (WGS) entry which is preliminary data.</text>
</comment>
<accession>W7TK00</accession>
<evidence type="ECO:0000313" key="1">
    <source>
        <dbReference type="EMBL" id="EWM20701.1"/>
    </source>
</evidence>
<dbReference type="EMBL" id="AZIL01002869">
    <property type="protein sequence ID" value="EWM20701.1"/>
    <property type="molecule type" value="Genomic_DNA"/>
</dbReference>
<keyword evidence="2" id="KW-1185">Reference proteome</keyword>
<dbReference type="AlphaFoldDB" id="W7TK00"/>
<dbReference type="Proteomes" id="UP000019335">
    <property type="component" value="Unassembled WGS sequence"/>
</dbReference>
<reference evidence="1 2" key="1">
    <citation type="journal article" date="2014" name="Mol. Plant">
        <title>Chromosome Scale Genome Assembly and Transcriptome Profiling of Nannochloropsis gaditana in Nitrogen Depletion.</title>
        <authorList>
            <person name="Corteggiani Carpinelli E."/>
            <person name="Telatin A."/>
            <person name="Vitulo N."/>
            <person name="Forcato C."/>
            <person name="D'Angelo M."/>
            <person name="Schiavon R."/>
            <person name="Vezzi A."/>
            <person name="Giacometti G.M."/>
            <person name="Morosinotto T."/>
            <person name="Valle G."/>
        </authorList>
    </citation>
    <scope>NUCLEOTIDE SEQUENCE [LARGE SCALE GENOMIC DNA]</scope>
    <source>
        <strain evidence="1 2">B-31</strain>
    </source>
</reference>
<sequence>MGPQPKQKNRRNGAANDRSRSLFSCVCTCRGGPAGKILRAGGKRRTLKVTQRLFLDSSAWCHASISKDFVWRKGFISAKFLPFHLFFFPSPS</sequence>
<proteinExistence type="predicted"/>
<name>W7TK00_9STRA</name>
<evidence type="ECO:0000313" key="2">
    <source>
        <dbReference type="Proteomes" id="UP000019335"/>
    </source>
</evidence>
<organism evidence="1 2">
    <name type="scientific">Nannochloropsis gaditana</name>
    <dbReference type="NCBI Taxonomy" id="72520"/>
    <lineage>
        <taxon>Eukaryota</taxon>
        <taxon>Sar</taxon>
        <taxon>Stramenopiles</taxon>
        <taxon>Ochrophyta</taxon>
        <taxon>Eustigmatophyceae</taxon>
        <taxon>Eustigmatales</taxon>
        <taxon>Monodopsidaceae</taxon>
        <taxon>Nannochloropsis</taxon>
    </lineage>
</organism>